<feature type="transmembrane region" description="Helical" evidence="7">
    <location>
        <begin position="78"/>
        <end position="103"/>
    </location>
</feature>
<dbReference type="EMBL" id="JAHRHJ020000001">
    <property type="protein sequence ID" value="KAH9328411.1"/>
    <property type="molecule type" value="Genomic_DNA"/>
</dbReference>
<keyword evidence="4 7" id="KW-1133">Transmembrane helix</keyword>
<gene>
    <name evidence="9" type="ORF">KI387_000519</name>
</gene>
<evidence type="ECO:0000256" key="5">
    <source>
        <dbReference type="ARBA" id="ARBA00023136"/>
    </source>
</evidence>
<dbReference type="GO" id="GO:0032979">
    <property type="term" value="P:protein insertion into mitochondrial inner membrane from matrix"/>
    <property type="evidence" value="ECO:0007669"/>
    <property type="project" value="TreeGrafter"/>
</dbReference>
<dbReference type="Gene3D" id="1.25.40.10">
    <property type="entry name" value="Tetratricopeptide repeat domain"/>
    <property type="match status" value="1"/>
</dbReference>
<dbReference type="GO" id="GO:0005743">
    <property type="term" value="C:mitochondrial inner membrane"/>
    <property type="evidence" value="ECO:0007669"/>
    <property type="project" value="TreeGrafter"/>
</dbReference>
<dbReference type="OMA" id="LIDVCPT"/>
<sequence>PPPIPMPGSGISLCQQYTLFTQKRRAMGCPTILWNFASIAAQVPCFICSMLAVRWMCLEPHSGFDSGGALWFFDLTEYAHGTLGAIFPISIAGMHFLIVQISFRKLKDAKLSGFMATIQKYYKIWLEILTVPIFLTGFYVPQGSLVYWLTNSVWTATQNLCLMHPSFRKKLGLRVRPKEPELRELKFQPGDGKSLDQLSSDDLLVLAAQHVAEHKLDRALQVLRTVVEMDPERSEAYVALGTIHSKKKLFSEAVKHFELAIAKGKNDGVIIVAYREAAVALLNQGKKVEAIAHLRKITAFEAPTEPKIRSLYCQGLVMLA</sequence>
<organism evidence="9 10">
    <name type="scientific">Taxus chinensis</name>
    <name type="common">Chinese yew</name>
    <name type="synonym">Taxus wallichiana var. chinensis</name>
    <dbReference type="NCBI Taxonomy" id="29808"/>
    <lineage>
        <taxon>Eukaryota</taxon>
        <taxon>Viridiplantae</taxon>
        <taxon>Streptophyta</taxon>
        <taxon>Embryophyta</taxon>
        <taxon>Tracheophyta</taxon>
        <taxon>Spermatophyta</taxon>
        <taxon>Pinopsida</taxon>
        <taxon>Pinidae</taxon>
        <taxon>Conifers II</taxon>
        <taxon>Cupressales</taxon>
        <taxon>Taxaceae</taxon>
        <taxon>Taxus</taxon>
    </lineage>
</organism>
<evidence type="ECO:0000256" key="3">
    <source>
        <dbReference type="ARBA" id="ARBA00022692"/>
    </source>
</evidence>
<dbReference type="SMART" id="SM00028">
    <property type="entry name" value="TPR"/>
    <property type="match status" value="3"/>
</dbReference>
<evidence type="ECO:0000313" key="10">
    <source>
        <dbReference type="Proteomes" id="UP000824469"/>
    </source>
</evidence>
<dbReference type="Proteomes" id="UP000824469">
    <property type="component" value="Unassembled WGS sequence"/>
</dbReference>
<evidence type="ECO:0000256" key="4">
    <source>
        <dbReference type="ARBA" id="ARBA00022989"/>
    </source>
</evidence>
<dbReference type="InterPro" id="IPR001708">
    <property type="entry name" value="YidC/ALB3/OXA1/COX18"/>
</dbReference>
<evidence type="ECO:0000256" key="1">
    <source>
        <dbReference type="ARBA" id="ARBA00004141"/>
    </source>
</evidence>
<protein>
    <recommendedName>
        <fullName evidence="8">Tetratricopeptide repeat protein 21A/21B C-terminal ARM domain-containing protein</fullName>
    </recommendedName>
</protein>
<comment type="subcellular location">
    <subcellularLocation>
        <location evidence="1">Membrane</location>
        <topology evidence="1">Multi-pass membrane protein</topology>
    </subcellularLocation>
</comment>
<dbReference type="AlphaFoldDB" id="A0AA38GSP9"/>
<feature type="non-terminal residue" evidence="9">
    <location>
        <position position="1"/>
    </location>
</feature>
<comment type="similarity">
    <text evidence="2">Belongs to the OXA1/ALB3/YidC (TC 2.A.9.2) family.</text>
</comment>
<feature type="domain" description="Tetratricopeptide repeat protein 21A/21B C-terminal ARM" evidence="8">
    <location>
        <begin position="203"/>
        <end position="309"/>
    </location>
</feature>
<reference evidence="9 10" key="1">
    <citation type="journal article" date="2021" name="Nat. Plants">
        <title>The Taxus genome provides insights into paclitaxel biosynthesis.</title>
        <authorList>
            <person name="Xiong X."/>
            <person name="Gou J."/>
            <person name="Liao Q."/>
            <person name="Li Y."/>
            <person name="Zhou Q."/>
            <person name="Bi G."/>
            <person name="Li C."/>
            <person name="Du R."/>
            <person name="Wang X."/>
            <person name="Sun T."/>
            <person name="Guo L."/>
            <person name="Liang H."/>
            <person name="Lu P."/>
            <person name="Wu Y."/>
            <person name="Zhang Z."/>
            <person name="Ro D.K."/>
            <person name="Shang Y."/>
            <person name="Huang S."/>
            <person name="Yan J."/>
        </authorList>
    </citation>
    <scope>NUCLEOTIDE SEQUENCE [LARGE SCALE GENOMIC DNA]</scope>
    <source>
        <strain evidence="9">Ta-2019</strain>
    </source>
</reference>
<dbReference type="InterPro" id="IPR056834">
    <property type="entry name" value="ARM_TT21_C"/>
</dbReference>
<proteinExistence type="inferred from homology"/>
<dbReference type="SUPFAM" id="SSF48452">
    <property type="entry name" value="TPR-like"/>
    <property type="match status" value="1"/>
</dbReference>
<evidence type="ECO:0000259" key="8">
    <source>
        <dbReference type="Pfam" id="PF25063"/>
    </source>
</evidence>
<name>A0AA38GSP9_TAXCH</name>
<feature type="transmembrane region" description="Helical" evidence="7">
    <location>
        <begin position="124"/>
        <end position="140"/>
    </location>
</feature>
<dbReference type="InterPro" id="IPR011990">
    <property type="entry name" value="TPR-like_helical_dom_sf"/>
</dbReference>
<keyword evidence="10" id="KW-1185">Reference proteome</keyword>
<evidence type="ECO:0000256" key="7">
    <source>
        <dbReference type="SAM" id="Phobius"/>
    </source>
</evidence>
<feature type="non-terminal residue" evidence="9">
    <location>
        <position position="320"/>
    </location>
</feature>
<feature type="transmembrane region" description="Helical" evidence="7">
    <location>
        <begin position="32"/>
        <end position="56"/>
    </location>
</feature>
<evidence type="ECO:0000313" key="9">
    <source>
        <dbReference type="EMBL" id="KAH9328411.1"/>
    </source>
</evidence>
<comment type="caution">
    <text evidence="9">The sequence shown here is derived from an EMBL/GenBank/DDBJ whole genome shotgun (WGS) entry which is preliminary data.</text>
</comment>
<evidence type="ECO:0000256" key="2">
    <source>
        <dbReference type="ARBA" id="ARBA00010583"/>
    </source>
</evidence>
<dbReference type="InterPro" id="IPR019734">
    <property type="entry name" value="TPR_rpt"/>
</dbReference>
<keyword evidence="6" id="KW-0802">TPR repeat</keyword>
<feature type="repeat" description="TPR" evidence="6">
    <location>
        <begin position="234"/>
        <end position="267"/>
    </location>
</feature>
<keyword evidence="5 7" id="KW-0472">Membrane</keyword>
<dbReference type="GO" id="GO:0032977">
    <property type="term" value="F:membrane insertase activity"/>
    <property type="evidence" value="ECO:0007669"/>
    <property type="project" value="InterPro"/>
</dbReference>
<dbReference type="PANTHER" id="PTHR12428:SF65">
    <property type="entry name" value="CYTOCHROME C OXIDASE ASSEMBLY PROTEIN COX18, MITOCHONDRIAL"/>
    <property type="match status" value="1"/>
</dbReference>
<accession>A0AA38GSP9</accession>
<dbReference type="PANTHER" id="PTHR12428">
    <property type="entry name" value="OXA1"/>
    <property type="match status" value="1"/>
</dbReference>
<keyword evidence="3 7" id="KW-0812">Transmembrane</keyword>
<dbReference type="Pfam" id="PF25063">
    <property type="entry name" value="ARM_TT21_C"/>
    <property type="match status" value="1"/>
</dbReference>
<dbReference type="PROSITE" id="PS50005">
    <property type="entry name" value="TPR"/>
    <property type="match status" value="1"/>
</dbReference>
<evidence type="ECO:0000256" key="6">
    <source>
        <dbReference type="PROSITE-ProRule" id="PRU00339"/>
    </source>
</evidence>